<keyword evidence="16" id="KW-0675">Receptor</keyword>
<evidence type="ECO:0000256" key="7">
    <source>
        <dbReference type="ARBA" id="ARBA00023065"/>
    </source>
</evidence>
<evidence type="ECO:0000256" key="5">
    <source>
        <dbReference type="ARBA" id="ARBA00022692"/>
    </source>
</evidence>
<feature type="domain" description="TonB-dependent receptor-like beta-barrel" evidence="14">
    <location>
        <begin position="352"/>
        <end position="670"/>
    </location>
</feature>
<comment type="subcellular location">
    <subcellularLocation>
        <location evidence="1 11">Cell outer membrane</location>
        <topology evidence="1 11">Multi-pass membrane protein</topology>
    </subcellularLocation>
</comment>
<evidence type="ECO:0000313" key="16">
    <source>
        <dbReference type="EMBL" id="RZO24136.1"/>
    </source>
</evidence>
<evidence type="ECO:0000256" key="12">
    <source>
        <dbReference type="RuleBase" id="RU003357"/>
    </source>
</evidence>
<evidence type="ECO:0000259" key="14">
    <source>
        <dbReference type="Pfam" id="PF00593"/>
    </source>
</evidence>
<evidence type="ECO:0000259" key="15">
    <source>
        <dbReference type="Pfam" id="PF07715"/>
    </source>
</evidence>
<dbReference type="AlphaFoldDB" id="A0A520MSF3"/>
<feature type="signal peptide" evidence="13">
    <location>
        <begin position="1"/>
        <end position="22"/>
    </location>
</feature>
<keyword evidence="6" id="KW-0408">Iron</keyword>
<dbReference type="InterPro" id="IPR039426">
    <property type="entry name" value="TonB-dep_rcpt-like"/>
</dbReference>
<dbReference type="GO" id="GO:0009279">
    <property type="term" value="C:cell outer membrane"/>
    <property type="evidence" value="ECO:0007669"/>
    <property type="project" value="UniProtKB-SubCell"/>
</dbReference>
<dbReference type="EMBL" id="SHBL01000013">
    <property type="protein sequence ID" value="RZO24136.1"/>
    <property type="molecule type" value="Genomic_DNA"/>
</dbReference>
<feature type="domain" description="TonB-dependent receptor plug" evidence="15">
    <location>
        <begin position="46"/>
        <end position="153"/>
    </location>
</feature>
<name>A0A520MSF3_9GAMM</name>
<accession>A0A520MSF3</accession>
<evidence type="ECO:0000256" key="2">
    <source>
        <dbReference type="ARBA" id="ARBA00022448"/>
    </source>
</evidence>
<dbReference type="Gene3D" id="2.40.170.20">
    <property type="entry name" value="TonB-dependent receptor, beta-barrel domain"/>
    <property type="match status" value="2"/>
</dbReference>
<dbReference type="Pfam" id="PF07715">
    <property type="entry name" value="Plug"/>
    <property type="match status" value="1"/>
</dbReference>
<evidence type="ECO:0000256" key="4">
    <source>
        <dbReference type="ARBA" id="ARBA00022496"/>
    </source>
</evidence>
<evidence type="ECO:0000256" key="8">
    <source>
        <dbReference type="ARBA" id="ARBA00023077"/>
    </source>
</evidence>
<evidence type="ECO:0000256" key="10">
    <source>
        <dbReference type="ARBA" id="ARBA00023237"/>
    </source>
</evidence>
<comment type="caution">
    <text evidence="16">The sequence shown here is derived from an EMBL/GenBank/DDBJ whole genome shotgun (WGS) entry which is preliminary data.</text>
</comment>
<evidence type="ECO:0000256" key="1">
    <source>
        <dbReference type="ARBA" id="ARBA00004571"/>
    </source>
</evidence>
<dbReference type="PANTHER" id="PTHR32552:SF81">
    <property type="entry name" value="TONB-DEPENDENT OUTER MEMBRANE RECEPTOR"/>
    <property type="match status" value="1"/>
</dbReference>
<evidence type="ECO:0000256" key="11">
    <source>
        <dbReference type="PROSITE-ProRule" id="PRU01360"/>
    </source>
</evidence>
<protein>
    <submittedName>
        <fullName evidence="16">TonB-dependent receptor</fullName>
    </submittedName>
</protein>
<evidence type="ECO:0000256" key="3">
    <source>
        <dbReference type="ARBA" id="ARBA00022452"/>
    </source>
</evidence>
<comment type="similarity">
    <text evidence="11 12">Belongs to the TonB-dependent receptor family.</text>
</comment>
<dbReference type="PROSITE" id="PS52016">
    <property type="entry name" value="TONB_DEPENDENT_REC_3"/>
    <property type="match status" value="1"/>
</dbReference>
<keyword evidence="13" id="KW-0732">Signal</keyword>
<organism evidence="16 17">
    <name type="scientific">SAR86 cluster bacterium</name>
    <dbReference type="NCBI Taxonomy" id="2030880"/>
    <lineage>
        <taxon>Bacteria</taxon>
        <taxon>Pseudomonadati</taxon>
        <taxon>Pseudomonadota</taxon>
        <taxon>Gammaproteobacteria</taxon>
        <taxon>SAR86 cluster</taxon>
    </lineage>
</organism>
<reference evidence="16 17" key="1">
    <citation type="submission" date="2019-02" db="EMBL/GenBank/DDBJ databases">
        <title>Prokaryotic population dynamics and viral predation in marine succession experiment using metagenomics: the confinement effect.</title>
        <authorList>
            <person name="Haro-Moreno J.M."/>
            <person name="Rodriguez-Valera F."/>
            <person name="Lopez-Perez M."/>
        </authorList>
    </citation>
    <scope>NUCLEOTIDE SEQUENCE [LARGE SCALE GENOMIC DNA]</scope>
    <source>
        <strain evidence="16">MED-G166</strain>
    </source>
</reference>
<keyword evidence="10 11" id="KW-0998">Cell outer membrane</keyword>
<keyword evidence="5 11" id="KW-0812">Transmembrane</keyword>
<evidence type="ECO:0000256" key="13">
    <source>
        <dbReference type="SAM" id="SignalP"/>
    </source>
</evidence>
<evidence type="ECO:0000256" key="9">
    <source>
        <dbReference type="ARBA" id="ARBA00023136"/>
    </source>
</evidence>
<keyword evidence="7" id="KW-0406">Ion transport</keyword>
<evidence type="ECO:0000313" key="17">
    <source>
        <dbReference type="Proteomes" id="UP000320146"/>
    </source>
</evidence>
<feature type="non-terminal residue" evidence="16">
    <location>
        <position position="681"/>
    </location>
</feature>
<dbReference type="InterPro" id="IPR012910">
    <property type="entry name" value="Plug_dom"/>
</dbReference>
<evidence type="ECO:0000256" key="6">
    <source>
        <dbReference type="ARBA" id="ARBA00023004"/>
    </source>
</evidence>
<keyword evidence="2 11" id="KW-0813">Transport</keyword>
<dbReference type="InterPro" id="IPR036942">
    <property type="entry name" value="Beta-barrel_TonB_sf"/>
</dbReference>
<feature type="chain" id="PRO_5021756362" evidence="13">
    <location>
        <begin position="23"/>
        <end position="681"/>
    </location>
</feature>
<proteinExistence type="inferred from homology"/>
<dbReference type="Pfam" id="PF00593">
    <property type="entry name" value="TonB_dep_Rec_b-barrel"/>
    <property type="match status" value="1"/>
</dbReference>
<keyword evidence="4" id="KW-0410">Iron transport</keyword>
<sequence length="681" mass="75849">MDYLNKLLKTLILLALMLPTFAQESEDEEEGLEVVVTTATKTEKDILDTAQAVTALTGSQLVQLGLNNIKDLNNMIPGLYVQNTDTNAPIITLRGIRTENVTELGDPAVGIHVDGVYVARPQAANALMFDLERTELTRGPQGTLYGRNSVVGTLNIVTAKPNFDIQGGSLNLEGGQLNQAGLRAHYNLPINEKLALRFAYMEQSKDSFLDGYWDGSQLDWRRLPSNITDQFQTITSPDQRSYLSDYAWYLGCSTQPGNGCGQGEFSDPFTKVKADPADFYTAIQDSAWRVSATYVIDDNADINLQYENYEDNGKGWTNVLSCELMKTRQGAMAKDGPANTCTDLLGSENRFQAYANTPGFNKMNMDSFRAIYKRQLNETTNLTVNYGYQELEQSSQFEIDSGVNYQYGMAFNINRLLTESNVLDAYLTGADDKWAWVGGVFTSTEDNDMLANFTAELNGHDYFVQPNRELNHYAVYGQATYALRDDLFFTFGGRFSYDEKSDVGGRNINCNSGNGCYPQIYGTGGNPFDAINQLAPDYWIQMGKMVDGVDCVAPMIGCGVVVTNNDTSQSWDNFSWRLGLDWDMSDTSFMYAYLANAYKSGSLADVYVAPSNSLLYSEGQRVDLNYDPEYVTTGEWGVKAKNEDNTLNYSFNVFYTIYDGKQFTGNLPVDVVEVYGYDSDP</sequence>
<keyword evidence="9 11" id="KW-0472">Membrane</keyword>
<keyword evidence="3 11" id="KW-1134">Transmembrane beta strand</keyword>
<gene>
    <name evidence="16" type="ORF">EVA99_02145</name>
</gene>
<dbReference type="SUPFAM" id="SSF56935">
    <property type="entry name" value="Porins"/>
    <property type="match status" value="1"/>
</dbReference>
<dbReference type="PANTHER" id="PTHR32552">
    <property type="entry name" value="FERRICHROME IRON RECEPTOR-RELATED"/>
    <property type="match status" value="1"/>
</dbReference>
<dbReference type="InterPro" id="IPR000531">
    <property type="entry name" value="Beta-barrel_TonB"/>
</dbReference>
<dbReference type="Proteomes" id="UP000320146">
    <property type="component" value="Unassembled WGS sequence"/>
</dbReference>
<keyword evidence="8 12" id="KW-0798">TonB box</keyword>
<dbReference type="GO" id="GO:0006826">
    <property type="term" value="P:iron ion transport"/>
    <property type="evidence" value="ECO:0007669"/>
    <property type="project" value="UniProtKB-KW"/>
</dbReference>